<feature type="signal peptide" evidence="1">
    <location>
        <begin position="1"/>
        <end position="23"/>
    </location>
</feature>
<dbReference type="InterPro" id="IPR055797">
    <property type="entry name" value="DUF7373"/>
</dbReference>
<organism evidence="4 5">
    <name type="scientific">Nocardia aurantiaca</name>
    <dbReference type="NCBI Taxonomy" id="2675850"/>
    <lineage>
        <taxon>Bacteria</taxon>
        <taxon>Bacillati</taxon>
        <taxon>Actinomycetota</taxon>
        <taxon>Actinomycetes</taxon>
        <taxon>Mycobacteriales</taxon>
        <taxon>Nocardiaceae</taxon>
        <taxon>Nocardia</taxon>
    </lineage>
</organism>
<gene>
    <name evidence="4" type="ORF">GLP40_02085</name>
</gene>
<dbReference type="Pfam" id="PF24092">
    <property type="entry name" value="DUF7373_C"/>
    <property type="match status" value="1"/>
</dbReference>
<feature type="domain" description="DUF7373" evidence="2">
    <location>
        <begin position="68"/>
        <end position="276"/>
    </location>
</feature>
<dbReference type="EMBL" id="WMBB01000001">
    <property type="protein sequence ID" value="MTE11579.1"/>
    <property type="molecule type" value="Genomic_DNA"/>
</dbReference>
<comment type="caution">
    <text evidence="4">The sequence shown here is derived from an EMBL/GenBank/DDBJ whole genome shotgun (WGS) entry which is preliminary data.</text>
</comment>
<keyword evidence="5" id="KW-1185">Reference proteome</keyword>
<name>A0A6I3KVP8_9NOCA</name>
<feature type="chain" id="PRO_5038907655" description="Lipoprotein" evidence="1">
    <location>
        <begin position="24"/>
        <end position="436"/>
    </location>
</feature>
<evidence type="ECO:0000313" key="5">
    <source>
        <dbReference type="Proteomes" id="UP000432464"/>
    </source>
</evidence>
<proteinExistence type="predicted"/>
<evidence type="ECO:0000259" key="3">
    <source>
        <dbReference type="Pfam" id="PF24092"/>
    </source>
</evidence>
<protein>
    <recommendedName>
        <fullName evidence="6">Lipoprotein</fullName>
    </recommendedName>
</protein>
<dbReference type="Pfam" id="PF24088">
    <property type="entry name" value="DUF7373"/>
    <property type="match status" value="1"/>
</dbReference>
<evidence type="ECO:0000259" key="2">
    <source>
        <dbReference type="Pfam" id="PF24088"/>
    </source>
</evidence>
<sequence>MKRFGTRSSAGRTIVGTLAIALAAASLSGCGGPASGNPTAREVDVRQFAVGNYPTDPLDVRSTFHHEATTGKAIALARLADSVVVGPDVDPQFNHNALALSMDSLATAKATQVLAGAVQPALESNGMMFGFSAAASTRAMPKSRQRERPGNFNPFDGAQSDTEASVFNVTVLQFPDPQRAQTAAEQMEAADFAVAADQNVRITLDKQPTAKAHWRPGVPSMAATMAYGQYAVNVYVAQPKPDLDGLRGLAEKVFAAQLPLLDKAPALSPHEIFRLDYDPDGMLRRTLHPKAYYRPHPVSEATHTPRGHLHYADDQATWKQLMDDNGVDRVSTASYGGLLFRARDTEAAAKLWAGIKGTTSDSVEAPANIPDVACSAVPTEETGVLRYAYDPAEGATVYLCSLHYDRYVARVASPQLVDAQQKAAAQYALLANSQFM</sequence>
<dbReference type="AlphaFoldDB" id="A0A6I3KVP8"/>
<evidence type="ECO:0000313" key="4">
    <source>
        <dbReference type="EMBL" id="MTE11579.1"/>
    </source>
</evidence>
<keyword evidence="1" id="KW-0732">Signal</keyword>
<dbReference type="PROSITE" id="PS51257">
    <property type="entry name" value="PROKAR_LIPOPROTEIN"/>
    <property type="match status" value="1"/>
</dbReference>
<dbReference type="Proteomes" id="UP000432464">
    <property type="component" value="Unassembled WGS sequence"/>
</dbReference>
<reference evidence="4 5" key="1">
    <citation type="submission" date="2019-11" db="EMBL/GenBank/DDBJ databases">
        <title>Nocardia sp. nov. CT2-14 isolated from soil.</title>
        <authorList>
            <person name="Kanchanasin P."/>
            <person name="Tanasupawat S."/>
            <person name="Yuki M."/>
            <person name="Kudo T."/>
        </authorList>
    </citation>
    <scope>NUCLEOTIDE SEQUENCE [LARGE SCALE GENOMIC DNA]</scope>
    <source>
        <strain evidence="4 5">CT2-14</strain>
    </source>
</reference>
<evidence type="ECO:0000256" key="1">
    <source>
        <dbReference type="SAM" id="SignalP"/>
    </source>
</evidence>
<feature type="domain" description="DUF7373" evidence="3">
    <location>
        <begin position="282"/>
        <end position="433"/>
    </location>
</feature>
<accession>A0A6I3KVP8</accession>
<dbReference type="InterPro" id="IPR056463">
    <property type="entry name" value="DUF7373_C"/>
</dbReference>
<evidence type="ECO:0008006" key="6">
    <source>
        <dbReference type="Google" id="ProtNLM"/>
    </source>
</evidence>
<dbReference type="RefSeq" id="WP_154786073.1">
    <property type="nucleotide sequence ID" value="NZ_WMBB01000001.1"/>
</dbReference>